<gene>
    <name evidence="1" type="ORF">KSF_054690</name>
</gene>
<name>A0A8J3IUB4_9CHLR</name>
<proteinExistence type="predicted"/>
<evidence type="ECO:0008006" key="3">
    <source>
        <dbReference type="Google" id="ProtNLM"/>
    </source>
</evidence>
<evidence type="ECO:0000313" key="1">
    <source>
        <dbReference type="EMBL" id="GHO95421.1"/>
    </source>
</evidence>
<dbReference type="EMBL" id="BNJK01000001">
    <property type="protein sequence ID" value="GHO95421.1"/>
    <property type="molecule type" value="Genomic_DNA"/>
</dbReference>
<reference evidence="1" key="1">
    <citation type="submission" date="2020-10" db="EMBL/GenBank/DDBJ databases">
        <title>Taxonomic study of unclassified bacteria belonging to the class Ktedonobacteria.</title>
        <authorList>
            <person name="Yabe S."/>
            <person name="Wang C.M."/>
            <person name="Zheng Y."/>
            <person name="Sakai Y."/>
            <person name="Cavaletti L."/>
            <person name="Monciardini P."/>
            <person name="Donadio S."/>
        </authorList>
    </citation>
    <scope>NUCLEOTIDE SEQUENCE</scope>
    <source>
        <strain evidence="1">ID150040</strain>
    </source>
</reference>
<accession>A0A8J3IUB4</accession>
<sequence>MTTFDFMSDISLRNSLENDYYELEKCMKSNAWKAVHVLAGSIIETLLLDYLIETEYSRRTSTDLKNIRFVNMINICKNEGVLTNKSAELSHVIREYRNLIHPERTIRINETVDENSATVAQALVRMIVEEISTKRRQTYGYTAEQIIKKIESDSSVSSILTYLLKNTKENEKRQLLLTAIPQKYLSLNTSDELSPDNEGRQKSLTTLTKCYRQTFDIASDETKKAVTEQFLKIIKEESTEIVKMYELEFFKGTDLVYYSPHDIQIITKHILSTLESVPVYEHMLDNLQGISIFLELEDIVKLIDIIIKEFVNTQYAITSAKYFLDAEYQNLPQEAQNKIKSRLTTWRNAYRSRGNTENAEEVQKILDYLELESLGDLDDHPF</sequence>
<organism evidence="1 2">
    <name type="scientific">Reticulibacter mediterranei</name>
    <dbReference type="NCBI Taxonomy" id="2778369"/>
    <lineage>
        <taxon>Bacteria</taxon>
        <taxon>Bacillati</taxon>
        <taxon>Chloroflexota</taxon>
        <taxon>Ktedonobacteria</taxon>
        <taxon>Ktedonobacterales</taxon>
        <taxon>Reticulibacteraceae</taxon>
        <taxon>Reticulibacter</taxon>
    </lineage>
</organism>
<dbReference type="RefSeq" id="WP_220206095.1">
    <property type="nucleotide sequence ID" value="NZ_BNJK01000001.1"/>
</dbReference>
<evidence type="ECO:0000313" key="2">
    <source>
        <dbReference type="Proteomes" id="UP000597444"/>
    </source>
</evidence>
<protein>
    <recommendedName>
        <fullName evidence="3">DUF4145 domain-containing protein</fullName>
    </recommendedName>
</protein>
<comment type="caution">
    <text evidence="1">The sequence shown here is derived from an EMBL/GenBank/DDBJ whole genome shotgun (WGS) entry which is preliminary data.</text>
</comment>
<dbReference type="AlphaFoldDB" id="A0A8J3IUB4"/>
<keyword evidence="2" id="KW-1185">Reference proteome</keyword>
<dbReference type="Proteomes" id="UP000597444">
    <property type="component" value="Unassembled WGS sequence"/>
</dbReference>